<dbReference type="InParanoid" id="A0A0D1XKQ7"/>
<accession>A0A0D1XKQ7</accession>
<dbReference type="InterPro" id="IPR038459">
    <property type="entry name" value="MT_TRM10-typ_sf"/>
</dbReference>
<evidence type="ECO:0000259" key="10">
    <source>
        <dbReference type="PROSITE" id="PS51675"/>
    </source>
</evidence>
<organism evidence="11 12">
    <name type="scientific">Verruconis gallopava</name>
    <dbReference type="NCBI Taxonomy" id="253628"/>
    <lineage>
        <taxon>Eukaryota</taxon>
        <taxon>Fungi</taxon>
        <taxon>Dikarya</taxon>
        <taxon>Ascomycota</taxon>
        <taxon>Pezizomycotina</taxon>
        <taxon>Dothideomycetes</taxon>
        <taxon>Pleosporomycetidae</taxon>
        <taxon>Venturiales</taxon>
        <taxon>Sympoventuriaceae</taxon>
        <taxon>Verruconis</taxon>
    </lineage>
</organism>
<dbReference type="Gene3D" id="3.40.1280.30">
    <property type="match status" value="1"/>
</dbReference>
<evidence type="ECO:0000256" key="1">
    <source>
        <dbReference type="ARBA" id="ARBA00012797"/>
    </source>
</evidence>
<sequence>MEAEERESADMKPEELPSAGNGHAPAEEDITQPGHHSQDVGPEDESLETGLKRKRTPPPDGMSRSAYKKFKRNQQWEAGRAERKAKRKEKERMKKEARKAAIAAGEELPPAPKLPKGPSALVPVTFVIDCGFDELMTENEIKSLASQITRCYSDNSKARFKAHLAVSSFNGRLRERFENVLGGQFKVWKGAKFYDEDFVDVAQKAREKMVDGETGGTVEGALSGGNDDAANASPEQGEVVYLSSESEHTIKQLKPYSTYIIGGLVDRNRHKGICYKRARERGIKTAKLPIGEFMEMNSRYVLATNHVYEIMLHWLEGGDWGDAFMKVMPKRKGGTLKSREHADGDDQDQESEEENKDEEERLGGEAEGKADGVTVETGPGSTGQAVG</sequence>
<feature type="region of interest" description="Disordered" evidence="9">
    <location>
        <begin position="333"/>
        <end position="387"/>
    </location>
</feature>
<dbReference type="HOGENOM" id="CLU_034384_0_0_1"/>
<proteinExistence type="predicted"/>
<feature type="region of interest" description="Disordered" evidence="9">
    <location>
        <begin position="210"/>
        <end position="229"/>
    </location>
</feature>
<dbReference type="InterPro" id="IPR007356">
    <property type="entry name" value="tRNA_m1G_MeTrfase_euk"/>
</dbReference>
<comment type="catalytic activity">
    <reaction evidence="8">
        <text>guanosine(9) in tRNA + S-adenosyl-L-methionine = N(1)-methylguanosine(9) in tRNA + S-adenosyl-L-homocysteine + H(+)</text>
        <dbReference type="Rhea" id="RHEA:43156"/>
        <dbReference type="Rhea" id="RHEA-COMP:10367"/>
        <dbReference type="Rhea" id="RHEA-COMP:10368"/>
        <dbReference type="ChEBI" id="CHEBI:15378"/>
        <dbReference type="ChEBI" id="CHEBI:57856"/>
        <dbReference type="ChEBI" id="CHEBI:59789"/>
        <dbReference type="ChEBI" id="CHEBI:73542"/>
        <dbReference type="ChEBI" id="CHEBI:74269"/>
        <dbReference type="EC" id="2.1.1.221"/>
    </reaction>
</comment>
<dbReference type="GO" id="GO:0000049">
    <property type="term" value="F:tRNA binding"/>
    <property type="evidence" value="ECO:0007669"/>
    <property type="project" value="TreeGrafter"/>
</dbReference>
<keyword evidence="12" id="KW-1185">Reference proteome</keyword>
<evidence type="ECO:0000256" key="6">
    <source>
        <dbReference type="ARBA" id="ARBA00031792"/>
    </source>
</evidence>
<dbReference type="InterPro" id="IPR028564">
    <property type="entry name" value="MT_TRM10-typ"/>
</dbReference>
<evidence type="ECO:0000256" key="4">
    <source>
        <dbReference type="ARBA" id="ARBA00022679"/>
    </source>
</evidence>
<evidence type="ECO:0000256" key="9">
    <source>
        <dbReference type="SAM" id="MobiDB-lite"/>
    </source>
</evidence>
<keyword evidence="4" id="KW-0808">Transferase</keyword>
<dbReference type="EMBL" id="KN847547">
    <property type="protein sequence ID" value="KIW02911.1"/>
    <property type="molecule type" value="Genomic_DNA"/>
</dbReference>
<dbReference type="RefSeq" id="XP_016212780.1">
    <property type="nucleotide sequence ID" value="XM_016359531.1"/>
</dbReference>
<evidence type="ECO:0000256" key="8">
    <source>
        <dbReference type="ARBA" id="ARBA00048434"/>
    </source>
</evidence>
<dbReference type="AlphaFoldDB" id="A0A0D1XKQ7"/>
<keyword evidence="5" id="KW-0949">S-adenosyl-L-methionine</keyword>
<evidence type="ECO:0000256" key="7">
    <source>
        <dbReference type="ARBA" id="ARBA00032166"/>
    </source>
</evidence>
<dbReference type="EC" id="2.1.1.221" evidence="1"/>
<dbReference type="OrthoDB" id="278300at2759"/>
<dbReference type="PANTHER" id="PTHR13563:SF13">
    <property type="entry name" value="TRNA METHYLTRANSFERASE 10 HOMOLOG A"/>
    <property type="match status" value="1"/>
</dbReference>
<dbReference type="CDD" id="cd18089">
    <property type="entry name" value="SPOUT_Trm10-like"/>
    <property type="match status" value="1"/>
</dbReference>
<dbReference type="PANTHER" id="PTHR13563">
    <property type="entry name" value="TRNA (GUANINE-9-) METHYLTRANSFERASE"/>
    <property type="match status" value="1"/>
</dbReference>
<dbReference type="GO" id="GO:0052905">
    <property type="term" value="F:tRNA (guanosine(9)-N1)-methyltransferase activity"/>
    <property type="evidence" value="ECO:0007669"/>
    <property type="project" value="UniProtKB-EC"/>
</dbReference>
<evidence type="ECO:0000256" key="3">
    <source>
        <dbReference type="ARBA" id="ARBA00022603"/>
    </source>
</evidence>
<reference evidence="11 12" key="1">
    <citation type="submission" date="2015-01" db="EMBL/GenBank/DDBJ databases">
        <title>The Genome Sequence of Ochroconis gallopava CBS43764.</title>
        <authorList>
            <consortium name="The Broad Institute Genomics Platform"/>
            <person name="Cuomo C."/>
            <person name="de Hoog S."/>
            <person name="Gorbushina A."/>
            <person name="Stielow B."/>
            <person name="Teixiera M."/>
            <person name="Abouelleil A."/>
            <person name="Chapman S.B."/>
            <person name="Priest M."/>
            <person name="Young S.K."/>
            <person name="Wortman J."/>
            <person name="Nusbaum C."/>
            <person name="Birren B."/>
        </authorList>
    </citation>
    <scope>NUCLEOTIDE SEQUENCE [LARGE SCALE GENOMIC DNA]</scope>
    <source>
        <strain evidence="11 12">CBS 43764</strain>
    </source>
</reference>
<dbReference type="Proteomes" id="UP000053259">
    <property type="component" value="Unassembled WGS sequence"/>
</dbReference>
<feature type="compositionally biased region" description="Acidic residues" evidence="9">
    <location>
        <begin position="345"/>
        <end position="357"/>
    </location>
</feature>
<feature type="region of interest" description="Disordered" evidence="9">
    <location>
        <begin position="1"/>
        <end position="116"/>
    </location>
</feature>
<dbReference type="PROSITE" id="PS51675">
    <property type="entry name" value="SAM_MT_TRM10"/>
    <property type="match status" value="1"/>
</dbReference>
<gene>
    <name evidence="11" type="ORF">PV09_05959</name>
</gene>
<keyword evidence="3" id="KW-0489">Methyltransferase</keyword>
<dbReference type="FunCoup" id="A0A0D1XKQ7">
    <property type="interactions" value="765"/>
</dbReference>
<name>A0A0D1XKQ7_9PEZI</name>
<dbReference type="STRING" id="253628.A0A0D1XKQ7"/>
<evidence type="ECO:0000313" key="12">
    <source>
        <dbReference type="Proteomes" id="UP000053259"/>
    </source>
</evidence>
<dbReference type="GO" id="GO:0002939">
    <property type="term" value="P:tRNA N1-guanine methylation"/>
    <property type="evidence" value="ECO:0007669"/>
    <property type="project" value="TreeGrafter"/>
</dbReference>
<evidence type="ECO:0000313" key="11">
    <source>
        <dbReference type="EMBL" id="KIW02911.1"/>
    </source>
</evidence>
<dbReference type="VEuPathDB" id="FungiDB:PV09_05959"/>
<dbReference type="GeneID" id="27313932"/>
<dbReference type="GO" id="GO:0005634">
    <property type="term" value="C:nucleus"/>
    <property type="evidence" value="ECO:0007669"/>
    <property type="project" value="TreeGrafter"/>
</dbReference>
<protein>
    <recommendedName>
        <fullName evidence="2">tRNA (guanine(9)-N1)-methyltransferase</fullName>
        <ecNumber evidence="1">2.1.1.221</ecNumber>
    </recommendedName>
    <alternativeName>
        <fullName evidence="7">tRNA methyltransferase 10</fullName>
    </alternativeName>
    <alternativeName>
        <fullName evidence="6">tRNA(m1G9)-methyltransferase</fullName>
    </alternativeName>
</protein>
<feature type="compositionally biased region" description="Basic and acidic residues" evidence="9">
    <location>
        <begin position="358"/>
        <end position="370"/>
    </location>
</feature>
<feature type="domain" description="SAM-dependent MTase TRM10-type" evidence="10">
    <location>
        <begin position="104"/>
        <end position="335"/>
    </location>
</feature>
<evidence type="ECO:0000256" key="2">
    <source>
        <dbReference type="ARBA" id="ARBA00020451"/>
    </source>
</evidence>
<feature type="compositionally biased region" description="Basic and acidic residues" evidence="9">
    <location>
        <begin position="1"/>
        <end position="15"/>
    </location>
</feature>
<evidence type="ECO:0000256" key="5">
    <source>
        <dbReference type="ARBA" id="ARBA00022691"/>
    </source>
</evidence>